<dbReference type="Gene3D" id="3.40.50.12160">
    <property type="entry name" value="Methylthiotransferase, N-terminal domain"/>
    <property type="match status" value="1"/>
</dbReference>
<dbReference type="PATRIC" id="fig|381306.5.peg.2037"/>
<sequence>MPRKLHIRTFGCQMNEHDSTRMVDLLDSALGVECTEDPAEADILLLNTCSVREKPQEKVFSELGRWRPFKEARPGTLIGVGGCVAQQEGERIRRRAPYVDLVFGPQTIHRLPEMIAAAERERSGVVDVDFPEIEKFDHLPAPRVEKARAFVTIMEGCDKFCTFCVVPYTRGRELSRPFDDVLAECYELAQQGVREVTLLGQNVNGYRGAMEDGTEADLGLLLYYLAGIEGLDRLRFTTSHPNEFGEGLIEAFAELPELVSHLHLPVQTGSDRLLARMHRNHTRAEFLDKVERLRTVRPDMSIGSDFIVGFPGETDEDFQDTLDLVAEADLDHSFSFKYSPRPGTLAAEVPDDVPEAVKQERLTILQNRLGQQTMEKSRALVGREVEVLVEGPSRKDPNEVMGRTPCNRIVNFPAPEETVGSLVRVTVTEALPNSLRGRLSREAAVERAV</sequence>
<dbReference type="AlphaFoldDB" id="A0A0P9ES74"/>
<dbReference type="GO" id="GO:0051539">
    <property type="term" value="F:4 iron, 4 sulfur cluster binding"/>
    <property type="evidence" value="ECO:0007669"/>
    <property type="project" value="UniProtKB-UniRule"/>
</dbReference>
<dbReference type="InterPro" id="IPR013848">
    <property type="entry name" value="Methylthiotransferase_N"/>
</dbReference>
<protein>
    <recommendedName>
        <fullName evidence="10 14">tRNA-2-methylthio-N(6)-dimethylallyladenosine synthase</fullName>
        <ecNumber evidence="10 14">2.8.4.3</ecNumber>
    </recommendedName>
    <alternativeName>
        <fullName evidence="14">(Dimethylallyl)adenosine tRNA methylthiotransferase MiaB</fullName>
    </alternativeName>
    <alternativeName>
        <fullName evidence="14">tRNA-i(6)A37 methylthiotransferase</fullName>
    </alternativeName>
</protein>
<dbReference type="Pfam" id="PF04055">
    <property type="entry name" value="Radical_SAM"/>
    <property type="match status" value="1"/>
</dbReference>
<dbReference type="GO" id="GO:0035597">
    <property type="term" value="F:tRNA-2-methylthio-N(6)-dimethylallyladenosine(37) synthase activity"/>
    <property type="evidence" value="ECO:0007669"/>
    <property type="project" value="UniProtKB-EC"/>
</dbReference>
<comment type="subcellular location">
    <subcellularLocation>
        <location evidence="14">Cytoplasm</location>
    </subcellularLocation>
</comment>
<dbReference type="InterPro" id="IPR058240">
    <property type="entry name" value="rSAM_sf"/>
</dbReference>
<evidence type="ECO:0000259" key="17">
    <source>
        <dbReference type="PROSITE" id="PS51918"/>
    </source>
</evidence>
<accession>A0A0P9ES74</accession>
<feature type="binding site" evidence="14">
    <location>
        <position position="83"/>
    </location>
    <ligand>
        <name>[4Fe-4S] cluster</name>
        <dbReference type="ChEBI" id="CHEBI:49883"/>
        <label>1</label>
    </ligand>
</feature>
<dbReference type="PROSITE" id="PS01278">
    <property type="entry name" value="MTTASE_RADICAL"/>
    <property type="match status" value="1"/>
</dbReference>
<dbReference type="InterPro" id="IPR006638">
    <property type="entry name" value="Elp3/MiaA/NifB-like_rSAM"/>
</dbReference>
<evidence type="ECO:0000256" key="12">
    <source>
        <dbReference type="ARBA" id="ARBA00052380"/>
    </source>
</evidence>
<feature type="domain" description="Radical SAM core" evidence="17">
    <location>
        <begin position="143"/>
        <end position="375"/>
    </location>
</feature>
<dbReference type="STRING" id="381306.AN478_02400"/>
<comment type="catalytic activity">
    <reaction evidence="13">
        <text>N(6)-dimethylallyladenosine(37) in tRNA + (sulfur carrier)-SH + AH2 + 2 S-adenosyl-L-methionine = 2-methylsulfanyl-N(6)-dimethylallyladenosine(37) in tRNA + (sulfur carrier)-H + 5'-deoxyadenosine + L-methionine + A + S-adenosyl-L-homocysteine + 2 H(+)</text>
        <dbReference type="Rhea" id="RHEA:37067"/>
        <dbReference type="Rhea" id="RHEA-COMP:10375"/>
        <dbReference type="Rhea" id="RHEA-COMP:10376"/>
        <dbReference type="Rhea" id="RHEA-COMP:14737"/>
        <dbReference type="Rhea" id="RHEA-COMP:14739"/>
        <dbReference type="ChEBI" id="CHEBI:13193"/>
        <dbReference type="ChEBI" id="CHEBI:15378"/>
        <dbReference type="ChEBI" id="CHEBI:17319"/>
        <dbReference type="ChEBI" id="CHEBI:17499"/>
        <dbReference type="ChEBI" id="CHEBI:29917"/>
        <dbReference type="ChEBI" id="CHEBI:57844"/>
        <dbReference type="ChEBI" id="CHEBI:57856"/>
        <dbReference type="ChEBI" id="CHEBI:59789"/>
        <dbReference type="ChEBI" id="CHEBI:64428"/>
        <dbReference type="ChEBI" id="CHEBI:74415"/>
        <dbReference type="ChEBI" id="CHEBI:74417"/>
        <dbReference type="EC" id="2.8.4.3"/>
    </reaction>
    <physiologicalReaction direction="left-to-right" evidence="13">
        <dbReference type="Rhea" id="RHEA:37068"/>
    </physiologicalReaction>
</comment>
<dbReference type="Pfam" id="PF01938">
    <property type="entry name" value="TRAM"/>
    <property type="match status" value="1"/>
</dbReference>
<comment type="subunit">
    <text evidence="14">Monomer.</text>
</comment>
<comment type="cofactor">
    <cofactor evidence="14">
        <name>[4Fe-4S] cluster</name>
        <dbReference type="ChEBI" id="CHEBI:49883"/>
    </cofactor>
    <text evidence="14">Binds 2 [4Fe-4S] clusters. One cluster is coordinated with 3 cysteines and an exchangeable S-adenosyl-L-methionine.</text>
</comment>
<feature type="binding site" evidence="14">
    <location>
        <position position="161"/>
    </location>
    <ligand>
        <name>[4Fe-4S] cluster</name>
        <dbReference type="ChEBI" id="CHEBI:49883"/>
        <label>2</label>
        <note>4Fe-4S-S-AdoMet</note>
    </ligand>
</feature>
<evidence type="ECO:0000256" key="10">
    <source>
        <dbReference type="ARBA" id="ARBA00033765"/>
    </source>
</evidence>
<evidence type="ECO:0000256" key="13">
    <source>
        <dbReference type="ARBA" id="ARBA00052587"/>
    </source>
</evidence>
<dbReference type="InterPro" id="IPR006463">
    <property type="entry name" value="MiaB_methiolase"/>
</dbReference>
<evidence type="ECO:0000256" key="7">
    <source>
        <dbReference type="ARBA" id="ARBA00022723"/>
    </source>
</evidence>
<dbReference type="GO" id="GO:0005829">
    <property type="term" value="C:cytosol"/>
    <property type="evidence" value="ECO:0007669"/>
    <property type="project" value="TreeGrafter"/>
</dbReference>
<keyword evidence="4 14" id="KW-0808">Transferase</keyword>
<dbReference type="PANTHER" id="PTHR43020">
    <property type="entry name" value="CDK5 REGULATORY SUBUNIT-ASSOCIATED PROTEIN 1"/>
    <property type="match status" value="1"/>
</dbReference>
<dbReference type="NCBIfam" id="TIGR00089">
    <property type="entry name" value="MiaB/RimO family radical SAM methylthiotransferase"/>
    <property type="match status" value="1"/>
</dbReference>
<dbReference type="Proteomes" id="UP000183104">
    <property type="component" value="Unassembled WGS sequence"/>
</dbReference>
<evidence type="ECO:0000259" key="16">
    <source>
        <dbReference type="PROSITE" id="PS51449"/>
    </source>
</evidence>
<dbReference type="SFLD" id="SFLDS00029">
    <property type="entry name" value="Radical_SAM"/>
    <property type="match status" value="1"/>
</dbReference>
<evidence type="ECO:0000256" key="11">
    <source>
        <dbReference type="ARBA" id="ARBA00050926"/>
    </source>
</evidence>
<dbReference type="SFLD" id="SFLDG01082">
    <property type="entry name" value="B12-binding_domain_containing"/>
    <property type="match status" value="1"/>
</dbReference>
<feature type="domain" description="TRAM" evidence="15">
    <location>
        <begin position="378"/>
        <end position="441"/>
    </location>
</feature>
<proteinExistence type="inferred from homology"/>
<dbReference type="NCBIfam" id="TIGR01574">
    <property type="entry name" value="miaB-methiolase"/>
    <property type="match status" value="1"/>
</dbReference>
<dbReference type="PROSITE" id="PS51918">
    <property type="entry name" value="RADICAL_SAM"/>
    <property type="match status" value="1"/>
</dbReference>
<evidence type="ECO:0000256" key="4">
    <source>
        <dbReference type="ARBA" id="ARBA00022679"/>
    </source>
</evidence>
<keyword evidence="19" id="KW-1185">Reference proteome</keyword>
<evidence type="ECO:0000259" key="15">
    <source>
        <dbReference type="PROSITE" id="PS50926"/>
    </source>
</evidence>
<dbReference type="PANTHER" id="PTHR43020:SF2">
    <property type="entry name" value="MITOCHONDRIAL TRNA METHYLTHIOTRANSFERASE CDK5RAP1"/>
    <property type="match status" value="1"/>
</dbReference>
<evidence type="ECO:0000256" key="8">
    <source>
        <dbReference type="ARBA" id="ARBA00023004"/>
    </source>
</evidence>
<dbReference type="Pfam" id="PF00919">
    <property type="entry name" value="UPF0004"/>
    <property type="match status" value="1"/>
</dbReference>
<evidence type="ECO:0000256" key="14">
    <source>
        <dbReference type="HAMAP-Rule" id="MF_01864"/>
    </source>
</evidence>
<keyword evidence="7 14" id="KW-0479">Metal-binding</keyword>
<evidence type="ECO:0000256" key="2">
    <source>
        <dbReference type="ARBA" id="ARBA00022485"/>
    </source>
</evidence>
<keyword evidence="2 14" id="KW-0004">4Fe-4S</keyword>
<dbReference type="GO" id="GO:0046872">
    <property type="term" value="F:metal ion binding"/>
    <property type="evidence" value="ECO:0007669"/>
    <property type="project" value="UniProtKB-KW"/>
</dbReference>
<dbReference type="PROSITE" id="PS51449">
    <property type="entry name" value="MTTASE_N"/>
    <property type="match status" value="1"/>
</dbReference>
<keyword evidence="8 14" id="KW-0408">Iron</keyword>
<dbReference type="SUPFAM" id="SSF102114">
    <property type="entry name" value="Radical SAM enzymes"/>
    <property type="match status" value="1"/>
</dbReference>
<keyword evidence="3 14" id="KW-0963">Cytoplasm</keyword>
<evidence type="ECO:0000256" key="1">
    <source>
        <dbReference type="ARBA" id="ARBA00003234"/>
    </source>
</evidence>
<feature type="binding site" evidence="14">
    <location>
        <position position="157"/>
    </location>
    <ligand>
        <name>[4Fe-4S] cluster</name>
        <dbReference type="ChEBI" id="CHEBI:49883"/>
        <label>2</label>
        <note>4Fe-4S-S-AdoMet</note>
    </ligand>
</feature>
<comment type="function">
    <text evidence="1 14">Catalyzes the methylthiolation of N6-(dimethylallyl)adenosine (i(6)A), leading to the formation of 2-methylthio-N6-(dimethylallyl)adenosine (ms(2)i(6)A) at position 37 in tRNAs that read codons beginning with uridine.</text>
</comment>
<dbReference type="SMART" id="SM00729">
    <property type="entry name" value="Elp3"/>
    <property type="match status" value="1"/>
</dbReference>
<keyword evidence="6 14" id="KW-0819">tRNA processing</keyword>
<evidence type="ECO:0000313" key="19">
    <source>
        <dbReference type="Proteomes" id="UP000183104"/>
    </source>
</evidence>
<dbReference type="FunFam" id="3.80.30.20:FF:000001">
    <property type="entry name" value="tRNA-2-methylthio-N(6)-dimethylallyladenosine synthase 2"/>
    <property type="match status" value="1"/>
</dbReference>
<gene>
    <name evidence="14" type="primary">miaB</name>
    <name evidence="18" type="ORF">SAMN05661077_1673</name>
</gene>
<keyword evidence="9 14" id="KW-0411">Iron-sulfur</keyword>
<dbReference type="SFLD" id="SFLDF00273">
    <property type="entry name" value="(dimethylallyl)adenosine_tRNA"/>
    <property type="match status" value="1"/>
</dbReference>
<dbReference type="EMBL" id="FMUN01000004">
    <property type="protein sequence ID" value="SCY27530.1"/>
    <property type="molecule type" value="Genomic_DNA"/>
</dbReference>
<keyword evidence="5 14" id="KW-0949">S-adenosyl-L-methionine</keyword>
<organism evidence="18 19">
    <name type="scientific">Thiohalorhabdus denitrificans</name>
    <dbReference type="NCBI Taxonomy" id="381306"/>
    <lineage>
        <taxon>Bacteria</taxon>
        <taxon>Pseudomonadati</taxon>
        <taxon>Pseudomonadota</taxon>
        <taxon>Gammaproteobacteria</taxon>
        <taxon>Thiohalorhabdales</taxon>
        <taxon>Thiohalorhabdaceae</taxon>
        <taxon>Thiohalorhabdus</taxon>
    </lineage>
</organism>
<dbReference type="InterPro" id="IPR038135">
    <property type="entry name" value="Methylthiotransferase_N_sf"/>
</dbReference>
<feature type="binding site" evidence="14">
    <location>
        <position position="164"/>
    </location>
    <ligand>
        <name>[4Fe-4S] cluster</name>
        <dbReference type="ChEBI" id="CHEBI:49883"/>
        <label>2</label>
        <note>4Fe-4S-S-AdoMet</note>
    </ligand>
</feature>
<dbReference type="InterPro" id="IPR007197">
    <property type="entry name" value="rSAM"/>
</dbReference>
<evidence type="ECO:0000256" key="9">
    <source>
        <dbReference type="ARBA" id="ARBA00023014"/>
    </source>
</evidence>
<dbReference type="InterPro" id="IPR023404">
    <property type="entry name" value="rSAM_horseshoe"/>
</dbReference>
<dbReference type="HAMAP" id="MF_01864">
    <property type="entry name" value="tRNA_metthiotr_MiaB"/>
    <property type="match status" value="1"/>
</dbReference>
<dbReference type="Gene3D" id="3.80.30.20">
    <property type="entry name" value="tm_1862 like domain"/>
    <property type="match status" value="1"/>
</dbReference>
<dbReference type="InterPro" id="IPR002792">
    <property type="entry name" value="TRAM_dom"/>
</dbReference>
<feature type="binding site" evidence="14">
    <location>
        <position position="49"/>
    </location>
    <ligand>
        <name>[4Fe-4S] cluster</name>
        <dbReference type="ChEBI" id="CHEBI:49883"/>
        <label>1</label>
    </ligand>
</feature>
<comment type="catalytic activity">
    <reaction evidence="11">
        <text>N(6)-dimethylallyladenosine(37) in tRNA + (sulfur carrier)-SH + AH2 + S-adenosyl-L-methionine = 2-thio-N(6)-dimethylallyladenosine(37) in tRNA + (sulfur carrier)-H + 5'-deoxyadenosine + L-methionine + A + H(+)</text>
        <dbReference type="Rhea" id="RHEA:36339"/>
        <dbReference type="Rhea" id="RHEA-COMP:10375"/>
        <dbReference type="Rhea" id="RHEA-COMP:10377"/>
        <dbReference type="Rhea" id="RHEA-COMP:14737"/>
        <dbReference type="Rhea" id="RHEA-COMP:14739"/>
        <dbReference type="ChEBI" id="CHEBI:13193"/>
        <dbReference type="ChEBI" id="CHEBI:15378"/>
        <dbReference type="ChEBI" id="CHEBI:17319"/>
        <dbReference type="ChEBI" id="CHEBI:17499"/>
        <dbReference type="ChEBI" id="CHEBI:29917"/>
        <dbReference type="ChEBI" id="CHEBI:57844"/>
        <dbReference type="ChEBI" id="CHEBI:59789"/>
        <dbReference type="ChEBI" id="CHEBI:64428"/>
        <dbReference type="ChEBI" id="CHEBI:74415"/>
        <dbReference type="ChEBI" id="CHEBI:74416"/>
    </reaction>
    <physiologicalReaction direction="left-to-right" evidence="11">
        <dbReference type="Rhea" id="RHEA:36340"/>
    </physiologicalReaction>
</comment>
<name>A0A0P9ES74_9GAMM</name>
<comment type="catalytic activity">
    <reaction evidence="12">
        <text>2-thio-N(6)-dimethylallyladenosine(37) in tRNA + S-adenosyl-L-methionine = 2-methylsulfanyl-N(6)-dimethylallyladenosine(37) in tRNA + S-adenosyl-L-homocysteine + H(+)</text>
        <dbReference type="Rhea" id="RHEA:37063"/>
        <dbReference type="Rhea" id="RHEA-COMP:10376"/>
        <dbReference type="Rhea" id="RHEA-COMP:10377"/>
        <dbReference type="ChEBI" id="CHEBI:15378"/>
        <dbReference type="ChEBI" id="CHEBI:57856"/>
        <dbReference type="ChEBI" id="CHEBI:59789"/>
        <dbReference type="ChEBI" id="CHEBI:74416"/>
        <dbReference type="ChEBI" id="CHEBI:74417"/>
    </reaction>
    <physiologicalReaction direction="left-to-right" evidence="12">
        <dbReference type="Rhea" id="RHEA:37064"/>
    </physiologicalReaction>
</comment>
<evidence type="ECO:0000256" key="5">
    <source>
        <dbReference type="ARBA" id="ARBA00022691"/>
    </source>
</evidence>
<reference evidence="19" key="1">
    <citation type="submission" date="2016-10" db="EMBL/GenBank/DDBJ databases">
        <authorList>
            <person name="Varghese N."/>
        </authorList>
    </citation>
    <scope>NUCLEOTIDE SEQUENCE [LARGE SCALE GENOMIC DNA]</scope>
    <source>
        <strain evidence="19">HL 19</strain>
    </source>
</reference>
<dbReference type="PROSITE" id="PS50926">
    <property type="entry name" value="TRAM"/>
    <property type="match status" value="1"/>
</dbReference>
<feature type="domain" description="MTTase N-terminal" evidence="16">
    <location>
        <begin position="3"/>
        <end position="120"/>
    </location>
</feature>
<dbReference type="InterPro" id="IPR005839">
    <property type="entry name" value="Methylthiotransferase"/>
</dbReference>
<evidence type="ECO:0000256" key="6">
    <source>
        <dbReference type="ARBA" id="ARBA00022694"/>
    </source>
</evidence>
<dbReference type="EC" id="2.8.4.3" evidence="10 14"/>
<dbReference type="FunFam" id="3.40.50.12160:FF:000001">
    <property type="entry name" value="tRNA-2-methylthio-N(6)-dimethylallyladenosine synthase"/>
    <property type="match status" value="1"/>
</dbReference>
<feature type="binding site" evidence="14">
    <location>
        <position position="12"/>
    </location>
    <ligand>
        <name>[4Fe-4S] cluster</name>
        <dbReference type="ChEBI" id="CHEBI:49883"/>
        <label>1</label>
    </ligand>
</feature>
<comment type="similarity">
    <text evidence="14">Belongs to the methylthiotransferase family. MiaB subfamily.</text>
</comment>
<dbReference type="RefSeq" id="WP_054965024.1">
    <property type="nucleotide sequence ID" value="NZ_FMUN01000004.1"/>
</dbReference>
<evidence type="ECO:0000256" key="3">
    <source>
        <dbReference type="ARBA" id="ARBA00022490"/>
    </source>
</evidence>
<dbReference type="InterPro" id="IPR020612">
    <property type="entry name" value="Methylthiotransferase_CS"/>
</dbReference>
<dbReference type="SFLD" id="SFLDG01061">
    <property type="entry name" value="methylthiotransferase"/>
    <property type="match status" value="1"/>
</dbReference>
<evidence type="ECO:0000313" key="18">
    <source>
        <dbReference type="EMBL" id="SCY27530.1"/>
    </source>
</evidence>
<dbReference type="OrthoDB" id="9805215at2"/>
<dbReference type="CDD" id="cd01335">
    <property type="entry name" value="Radical_SAM"/>
    <property type="match status" value="1"/>
</dbReference>